<evidence type="ECO:0000313" key="2">
    <source>
        <dbReference type="EMBL" id="OGM45065.1"/>
    </source>
</evidence>
<feature type="transmembrane region" description="Helical" evidence="1">
    <location>
        <begin position="27"/>
        <end position="47"/>
    </location>
</feature>
<dbReference type="EMBL" id="LYCR01000047">
    <property type="protein sequence ID" value="OGM45065.1"/>
    <property type="molecule type" value="Genomic_DNA"/>
</dbReference>
<organism evidence="2 3">
    <name type="scientific">Aspergillus bombycis</name>
    <dbReference type="NCBI Taxonomy" id="109264"/>
    <lineage>
        <taxon>Eukaryota</taxon>
        <taxon>Fungi</taxon>
        <taxon>Dikarya</taxon>
        <taxon>Ascomycota</taxon>
        <taxon>Pezizomycotina</taxon>
        <taxon>Eurotiomycetes</taxon>
        <taxon>Eurotiomycetidae</taxon>
        <taxon>Eurotiales</taxon>
        <taxon>Aspergillaceae</taxon>
        <taxon>Aspergillus</taxon>
    </lineage>
</organism>
<dbReference type="RefSeq" id="XP_022388782.1">
    <property type="nucleotide sequence ID" value="XM_022532942.1"/>
</dbReference>
<proteinExistence type="predicted"/>
<dbReference type="STRING" id="109264.A0A1F8A153"/>
<keyword evidence="1" id="KW-1133">Transmembrane helix</keyword>
<dbReference type="GeneID" id="34449203"/>
<keyword evidence="1" id="KW-0472">Membrane</keyword>
<accession>A0A1F8A153</accession>
<dbReference type="OrthoDB" id="425925at2759"/>
<keyword evidence="1" id="KW-0812">Transmembrane</keyword>
<name>A0A1F8A153_9EURO</name>
<reference evidence="2 3" key="1">
    <citation type="journal article" date="2016" name="Genome Biol. Evol.">
        <title>Draft genome sequence of an aflatoxigenic Aspergillus species, A. bombycis.</title>
        <authorList>
            <person name="Moore G.G."/>
            <person name="Mack B.M."/>
            <person name="Beltz S.B."/>
            <person name="Gilbert M.K."/>
        </authorList>
    </citation>
    <scope>NUCLEOTIDE SEQUENCE [LARGE SCALE GENOMIC DNA]</scope>
    <source>
        <strain evidence="3">NRRL 26010</strain>
    </source>
</reference>
<dbReference type="SUPFAM" id="SSF53254">
    <property type="entry name" value="Phosphoglycerate mutase-like"/>
    <property type="match status" value="1"/>
</dbReference>
<sequence>MRVTSVPLNGDLGLTGTITSSLFKMLLPYYLLAAAATAMASPTVYLIRHGEKPDDGGNGLSAQGVERAQCLRSVFGKESGYNIGYIMAQTPKKSGKRVRPYETVLPLADDLGLTVDTSCDRDDPKCVKKAVKNYKGDGNILICWQHEALTDIVKKLGADDAPEYPTDRFDLIWTDPSPYTKITEITSEQCPGLDS</sequence>
<comment type="caution">
    <text evidence="2">The sequence shown here is derived from an EMBL/GenBank/DDBJ whole genome shotgun (WGS) entry which is preliminary data.</text>
</comment>
<dbReference type="InterPro" id="IPR029033">
    <property type="entry name" value="His_PPase_superfam"/>
</dbReference>
<evidence type="ECO:0000256" key="1">
    <source>
        <dbReference type="SAM" id="Phobius"/>
    </source>
</evidence>
<dbReference type="Proteomes" id="UP000179179">
    <property type="component" value="Unassembled WGS sequence"/>
</dbReference>
<keyword evidence="3" id="KW-1185">Reference proteome</keyword>
<gene>
    <name evidence="2" type="ORF">ABOM_005813</name>
</gene>
<protein>
    <submittedName>
        <fullName evidence="2">Phosphoglycerate mutase family protein</fullName>
    </submittedName>
</protein>
<evidence type="ECO:0000313" key="3">
    <source>
        <dbReference type="Proteomes" id="UP000179179"/>
    </source>
</evidence>
<dbReference type="AlphaFoldDB" id="A0A1F8A153"/>